<dbReference type="InterPro" id="IPR025111">
    <property type="entry name" value="DUF4032"/>
</dbReference>
<comment type="caution">
    <text evidence="2">The sequence shown here is derived from an EMBL/GenBank/DDBJ whole genome shotgun (WGS) entry which is preliminary data.</text>
</comment>
<keyword evidence="3" id="KW-1185">Reference proteome</keyword>
<dbReference type="Pfam" id="PF13224">
    <property type="entry name" value="DUF4032"/>
    <property type="match status" value="1"/>
</dbReference>
<feature type="domain" description="DUF4032" evidence="1">
    <location>
        <begin position="228"/>
        <end position="399"/>
    </location>
</feature>
<dbReference type="Proteomes" id="UP001500683">
    <property type="component" value="Unassembled WGS sequence"/>
</dbReference>
<dbReference type="SUPFAM" id="SSF56112">
    <property type="entry name" value="Protein kinase-like (PK-like)"/>
    <property type="match status" value="1"/>
</dbReference>
<dbReference type="InterPro" id="IPR011009">
    <property type="entry name" value="Kinase-like_dom_sf"/>
</dbReference>
<evidence type="ECO:0000259" key="1">
    <source>
        <dbReference type="Pfam" id="PF13224"/>
    </source>
</evidence>
<dbReference type="EMBL" id="BAAAZG010000044">
    <property type="protein sequence ID" value="GAA4089597.1"/>
    <property type="molecule type" value="Genomic_DNA"/>
</dbReference>
<name>A0ABP7WII2_9ACTN</name>
<organism evidence="2 3">
    <name type="scientific">Actinomadura miaoliensis</name>
    <dbReference type="NCBI Taxonomy" id="430685"/>
    <lineage>
        <taxon>Bacteria</taxon>
        <taxon>Bacillati</taxon>
        <taxon>Actinomycetota</taxon>
        <taxon>Actinomycetes</taxon>
        <taxon>Streptosporangiales</taxon>
        <taxon>Thermomonosporaceae</taxon>
        <taxon>Actinomadura</taxon>
    </lineage>
</organism>
<reference evidence="3" key="1">
    <citation type="journal article" date="2019" name="Int. J. Syst. Evol. Microbiol.">
        <title>The Global Catalogue of Microorganisms (GCM) 10K type strain sequencing project: providing services to taxonomists for standard genome sequencing and annotation.</title>
        <authorList>
            <consortium name="The Broad Institute Genomics Platform"/>
            <consortium name="The Broad Institute Genome Sequencing Center for Infectious Disease"/>
            <person name="Wu L."/>
            <person name="Ma J."/>
        </authorList>
    </citation>
    <scope>NUCLEOTIDE SEQUENCE [LARGE SCALE GENOMIC DNA]</scope>
    <source>
        <strain evidence="3">JCM 16702</strain>
    </source>
</reference>
<gene>
    <name evidence="2" type="ORF">GCM10022214_57910</name>
</gene>
<dbReference type="RefSeq" id="WP_344953875.1">
    <property type="nucleotide sequence ID" value="NZ_BAAAZG010000044.1"/>
</dbReference>
<accession>A0ABP7WII2</accession>
<evidence type="ECO:0000313" key="3">
    <source>
        <dbReference type="Proteomes" id="UP001500683"/>
    </source>
</evidence>
<dbReference type="Pfam" id="PF06293">
    <property type="entry name" value="Kdo"/>
    <property type="match status" value="1"/>
</dbReference>
<protein>
    <submittedName>
        <fullName evidence="2">DUF4032 domain-containing protein</fullName>
    </submittedName>
</protein>
<proteinExistence type="predicted"/>
<evidence type="ECO:0000313" key="2">
    <source>
        <dbReference type="EMBL" id="GAA4089597.1"/>
    </source>
</evidence>
<sequence>MRFVFKPPAEAASGLLSLPWHRPLGQWREERLVEIRHRGLSRHTVRFVAEAGGVYALKELDERLARREYRLLRRLRELGIPAVEVTGIVVDRPDGQDAVLVTRFLDHASSYRALFANPRGGHHPTDRLLDALVELLVRLHLAGFMWGDCSLSNTLFRLDAGAFSAYLVDAETAELHPSLSEGQRTYDVELARERIAGELFDLHAAGLLPPELDPVAVADDTVRRYTALWDELTREEVIGPEEQRFRIADRLRRINELGFDVDEVELVDAGETADGRPGNMLRVRTLVAEPGHHRRLLFARTGLNAQENQARRLLNDIAGYRGHLERESGRPVPEAVAASRWLTEVYDPVVRAVPDDLRGRLDEVELFHEVLEHRWFLSEKLGRDVGTTTAARDYFRNVLPHVPDEMTIKPVLPSAD</sequence>